<gene>
    <name evidence="3" type="ORF">GV828_10670</name>
</gene>
<dbReference type="EMBL" id="JAABLM010000013">
    <property type="protein sequence ID" value="NBL65663.1"/>
    <property type="molecule type" value="Genomic_DNA"/>
</dbReference>
<keyword evidence="1" id="KW-1133">Transmembrane helix</keyword>
<evidence type="ECO:0000256" key="1">
    <source>
        <dbReference type="SAM" id="Phobius"/>
    </source>
</evidence>
<accession>A0ABW9Z9U3</accession>
<evidence type="ECO:0000313" key="3">
    <source>
        <dbReference type="EMBL" id="NBL65663.1"/>
    </source>
</evidence>
<name>A0ABW9Z9U3_9FLAO</name>
<reference evidence="4" key="1">
    <citation type="submission" date="2020-01" db="EMBL/GenBank/DDBJ databases">
        <title>Sphingomonas sp. strain CSW-10.</title>
        <authorList>
            <person name="Chen W.-M."/>
        </authorList>
    </citation>
    <scope>NUCLEOTIDE SEQUENCE [LARGE SCALE GENOMIC DNA]</scope>
    <source>
        <strain evidence="4">NST-5</strain>
    </source>
</reference>
<protein>
    <submittedName>
        <fullName evidence="3">DUF2007 domain-containing protein</fullName>
    </submittedName>
</protein>
<comment type="caution">
    <text evidence="3">The sequence shown here is derived from an EMBL/GenBank/DDBJ whole genome shotgun (WGS) entry which is preliminary data.</text>
</comment>
<proteinExistence type="predicted"/>
<dbReference type="SUPFAM" id="SSF54913">
    <property type="entry name" value="GlnB-like"/>
    <property type="match status" value="1"/>
</dbReference>
<dbReference type="InterPro" id="IPR018551">
    <property type="entry name" value="DUF2007"/>
</dbReference>
<sequence>MENSFKKLAQYTYSSEAIVVKGKLESEGIEVFLRDHFTIDTDPMVSNAIGGVKLFVKETDYENATKILSEISDFSLDDSGKPIECPHCGAQKAQLFTSITDFKSLISFLVSMFFVILPFYTKYKYHCENCNKEFSL</sequence>
<keyword evidence="1" id="KW-0472">Membrane</keyword>
<dbReference type="Pfam" id="PF09413">
    <property type="entry name" value="DUF2007"/>
    <property type="match status" value="1"/>
</dbReference>
<feature type="transmembrane region" description="Helical" evidence="1">
    <location>
        <begin position="102"/>
        <end position="120"/>
    </location>
</feature>
<evidence type="ECO:0000313" key="4">
    <source>
        <dbReference type="Proteomes" id="UP000798602"/>
    </source>
</evidence>
<keyword evidence="4" id="KW-1185">Reference proteome</keyword>
<evidence type="ECO:0000259" key="2">
    <source>
        <dbReference type="Pfam" id="PF09413"/>
    </source>
</evidence>
<keyword evidence="1" id="KW-0812">Transmembrane</keyword>
<dbReference type="RefSeq" id="WP_166537488.1">
    <property type="nucleotide sequence ID" value="NZ_JAABLM010000013.1"/>
</dbReference>
<feature type="domain" description="DUF2007" evidence="2">
    <location>
        <begin position="6"/>
        <end position="71"/>
    </location>
</feature>
<dbReference type="Proteomes" id="UP000798602">
    <property type="component" value="Unassembled WGS sequence"/>
</dbReference>
<organism evidence="3 4">
    <name type="scientific">Flavobacterium ichthyis</name>
    <dbReference type="NCBI Taxonomy" id="2698827"/>
    <lineage>
        <taxon>Bacteria</taxon>
        <taxon>Pseudomonadati</taxon>
        <taxon>Bacteroidota</taxon>
        <taxon>Flavobacteriia</taxon>
        <taxon>Flavobacteriales</taxon>
        <taxon>Flavobacteriaceae</taxon>
        <taxon>Flavobacterium</taxon>
    </lineage>
</organism>
<dbReference type="InterPro" id="IPR011322">
    <property type="entry name" value="N-reg_PII-like_a/b"/>
</dbReference>